<evidence type="ECO:0000259" key="5">
    <source>
        <dbReference type="PROSITE" id="PS50865"/>
    </source>
</evidence>
<evidence type="ECO:0000256" key="2">
    <source>
        <dbReference type="ARBA" id="ARBA00022771"/>
    </source>
</evidence>
<evidence type="ECO:0000256" key="1">
    <source>
        <dbReference type="ARBA" id="ARBA00022723"/>
    </source>
</evidence>
<dbReference type="PANTHER" id="PTHR47570:SF1">
    <property type="entry name" value="ZINC ION BINDING PROTEIN"/>
    <property type="match status" value="1"/>
</dbReference>
<keyword evidence="2 4" id="KW-0863">Zinc-finger</keyword>
<name>A0ABQ5BJL7_9ASTR</name>
<dbReference type="InterPro" id="IPR002893">
    <property type="entry name" value="Znf_MYND"/>
</dbReference>
<feature type="domain" description="MYND-type" evidence="5">
    <location>
        <begin position="1"/>
        <end position="45"/>
    </location>
</feature>
<evidence type="ECO:0000256" key="4">
    <source>
        <dbReference type="PROSITE-ProRule" id="PRU00134"/>
    </source>
</evidence>
<dbReference type="Pfam" id="PF01753">
    <property type="entry name" value="zf-MYND"/>
    <property type="match status" value="1"/>
</dbReference>
<proteinExistence type="predicted"/>
<reference evidence="6" key="1">
    <citation type="journal article" date="2022" name="Int. J. Mol. Sci.">
        <title>Draft Genome of Tanacetum Coccineum: Genomic Comparison of Closely Related Tanacetum-Family Plants.</title>
        <authorList>
            <person name="Yamashiro T."/>
            <person name="Shiraishi A."/>
            <person name="Nakayama K."/>
            <person name="Satake H."/>
        </authorList>
    </citation>
    <scope>NUCLEOTIDE SEQUENCE</scope>
</reference>
<dbReference type="SUPFAM" id="SSF144232">
    <property type="entry name" value="HIT/MYND zinc finger-like"/>
    <property type="match status" value="1"/>
</dbReference>
<organism evidence="6 7">
    <name type="scientific">Tanacetum coccineum</name>
    <dbReference type="NCBI Taxonomy" id="301880"/>
    <lineage>
        <taxon>Eukaryota</taxon>
        <taxon>Viridiplantae</taxon>
        <taxon>Streptophyta</taxon>
        <taxon>Embryophyta</taxon>
        <taxon>Tracheophyta</taxon>
        <taxon>Spermatophyta</taxon>
        <taxon>Magnoliopsida</taxon>
        <taxon>eudicotyledons</taxon>
        <taxon>Gunneridae</taxon>
        <taxon>Pentapetalae</taxon>
        <taxon>asterids</taxon>
        <taxon>campanulids</taxon>
        <taxon>Asterales</taxon>
        <taxon>Asteraceae</taxon>
        <taxon>Asteroideae</taxon>
        <taxon>Anthemideae</taxon>
        <taxon>Anthemidinae</taxon>
        <taxon>Tanacetum</taxon>
    </lineage>
</organism>
<dbReference type="PANTHER" id="PTHR47570">
    <property type="entry name" value="ZINC ION BINDING PROTEIN"/>
    <property type="match status" value="1"/>
</dbReference>
<reference evidence="6" key="2">
    <citation type="submission" date="2022-01" db="EMBL/GenBank/DDBJ databases">
        <authorList>
            <person name="Yamashiro T."/>
            <person name="Shiraishi A."/>
            <person name="Satake H."/>
            <person name="Nakayama K."/>
        </authorList>
    </citation>
    <scope>NUCLEOTIDE SEQUENCE</scope>
</reference>
<dbReference type="Gene3D" id="6.10.140.2220">
    <property type="match status" value="1"/>
</dbReference>
<accession>A0ABQ5BJL7</accession>
<protein>
    <submittedName>
        <fullName evidence="6">Zinc finger MYND domain-containing protein 15 isoform X1</fullName>
    </submittedName>
</protein>
<evidence type="ECO:0000256" key="3">
    <source>
        <dbReference type="ARBA" id="ARBA00022833"/>
    </source>
</evidence>
<keyword evidence="7" id="KW-1185">Reference proteome</keyword>
<dbReference type="Proteomes" id="UP001151760">
    <property type="component" value="Unassembled WGS sequence"/>
</dbReference>
<keyword evidence="1" id="KW-0479">Metal-binding</keyword>
<gene>
    <name evidence="6" type="ORF">Tco_0873727</name>
</gene>
<comment type="caution">
    <text evidence="6">The sequence shown here is derived from an EMBL/GenBank/DDBJ whole genome shotgun (WGS) entry which is preliminary data.</text>
</comment>
<sequence>MECAGKGSRRRCSGEANRRCDGCGAVFYCSVSHQISHWSIHKEECGKLKQQMCSAELLNDFPFSFSREATYQVCGKVEARCSFLDKLGIHRVGIWMCECSCGDSSTSLDHSRAGVSQPLTIYQAIQLASAKQLIPETMDELSIHYL</sequence>
<evidence type="ECO:0000313" key="7">
    <source>
        <dbReference type="Proteomes" id="UP001151760"/>
    </source>
</evidence>
<keyword evidence="3" id="KW-0862">Zinc</keyword>
<dbReference type="EMBL" id="BQNB010013363">
    <property type="protein sequence ID" value="GJT15021.1"/>
    <property type="molecule type" value="Genomic_DNA"/>
</dbReference>
<dbReference type="PROSITE" id="PS50865">
    <property type="entry name" value="ZF_MYND_2"/>
    <property type="match status" value="1"/>
</dbReference>
<evidence type="ECO:0000313" key="6">
    <source>
        <dbReference type="EMBL" id="GJT15021.1"/>
    </source>
</evidence>
<feature type="non-terminal residue" evidence="6">
    <location>
        <position position="146"/>
    </location>
</feature>